<feature type="region of interest" description="Disordered" evidence="12">
    <location>
        <begin position="302"/>
        <end position="332"/>
    </location>
</feature>
<evidence type="ECO:0000256" key="11">
    <source>
        <dbReference type="RuleBase" id="RU201114"/>
    </source>
</evidence>
<evidence type="ECO:0000256" key="6">
    <source>
        <dbReference type="ARBA" id="ARBA00023136"/>
    </source>
</evidence>
<feature type="compositionally biased region" description="Low complexity" evidence="12">
    <location>
        <begin position="308"/>
        <end position="332"/>
    </location>
</feature>
<keyword evidence="3 11" id="KW-0812">Transmembrane</keyword>
<dbReference type="InterPro" id="IPR001634">
    <property type="entry name" value="Adenosn_rcpt"/>
</dbReference>
<dbReference type="AlphaFoldDB" id="A0A8B9JN27"/>
<evidence type="ECO:0000256" key="4">
    <source>
        <dbReference type="ARBA" id="ARBA00022989"/>
    </source>
</evidence>
<protein>
    <submittedName>
        <fullName evidence="15">Adenosine A1 receptor</fullName>
    </submittedName>
    <submittedName>
        <fullName evidence="14">Adenosine receptor A1-like</fullName>
    </submittedName>
</protein>
<evidence type="ECO:0000256" key="9">
    <source>
        <dbReference type="ARBA" id="ARBA00023180"/>
    </source>
</evidence>
<evidence type="ECO:0000256" key="2">
    <source>
        <dbReference type="ARBA" id="ARBA00022475"/>
    </source>
</evidence>
<dbReference type="KEGG" id="amex:103021694"/>
<dbReference type="GO" id="GO:0045202">
    <property type="term" value="C:synapse"/>
    <property type="evidence" value="ECO:0007669"/>
    <property type="project" value="TreeGrafter"/>
</dbReference>
<dbReference type="Pfam" id="PF00001">
    <property type="entry name" value="7tm_1"/>
    <property type="match status" value="1"/>
</dbReference>
<dbReference type="SUPFAM" id="SSF81321">
    <property type="entry name" value="Family A G protein-coupled receptor-like"/>
    <property type="match status" value="1"/>
</dbReference>
<dbReference type="PROSITE" id="PS50262">
    <property type="entry name" value="G_PROTEIN_RECEP_F1_2"/>
    <property type="match status" value="1"/>
</dbReference>
<dbReference type="PRINTS" id="PR00424">
    <property type="entry name" value="ADENOSINER"/>
</dbReference>
<feature type="transmembrane region" description="Helical" evidence="11">
    <location>
        <begin position="225"/>
        <end position="248"/>
    </location>
</feature>
<dbReference type="OMA" id="IVNCISY"/>
<keyword evidence="5 11" id="KW-0297">G-protein coupled receptor</keyword>
<evidence type="ECO:0000256" key="1">
    <source>
        <dbReference type="ARBA" id="ARBA00004651"/>
    </source>
</evidence>
<comment type="similarity">
    <text evidence="11">Belongs to the G-protein coupled receptor 1 family.</text>
</comment>
<name>A0A8B9JN27_ASTMX</name>
<dbReference type="GO" id="GO:0030425">
    <property type="term" value="C:dendrite"/>
    <property type="evidence" value="ECO:0007669"/>
    <property type="project" value="TreeGrafter"/>
</dbReference>
<sequence length="332" mass="37111">MDVYLNWAILLFEVVLAVVCCLGNALVIWAVWTCRALRQPALCFIAALAVADFLVGSVTIPLAGVVGFHFNTSFYGCLFMCCVLTLVEVASVLLLLAIAVDRYLRVLIPLLYKSTVTQKRSWIVVALCWFTAAVLSFIPMFGWNNQKTLNGTTSGNSIIECSFFTVIPTSYLVNFIFLSCFLPPLAVMIGLYSYIFLTTRRQLRAQIANDSTINYHREHKLASSLALVLVLFIVCWLPLFFMVTIRFYCKNINVTSSVIDVGVLLSHCNSAINPIVYAFKIPKIKETFIKLWLRLSQKQSKPNDAIKNENSNKNNPEKNTAVTSSTVSESVV</sequence>
<dbReference type="InterPro" id="IPR017452">
    <property type="entry name" value="GPCR_Rhodpsn_7TM"/>
</dbReference>
<dbReference type="InterPro" id="IPR000276">
    <property type="entry name" value="GPCR_Rhodpsn"/>
</dbReference>
<evidence type="ECO:0000256" key="8">
    <source>
        <dbReference type="ARBA" id="ARBA00023170"/>
    </source>
</evidence>
<evidence type="ECO:0000259" key="13">
    <source>
        <dbReference type="PROSITE" id="PS50262"/>
    </source>
</evidence>
<feature type="transmembrane region" description="Helical" evidence="11">
    <location>
        <begin position="44"/>
        <end position="67"/>
    </location>
</feature>
<evidence type="ECO:0000256" key="3">
    <source>
        <dbReference type="ARBA" id="ARBA00022692"/>
    </source>
</evidence>
<reference evidence="14 17" key="1">
    <citation type="submission" date="2021-07" db="EMBL/GenBank/DDBJ databases">
        <authorList>
            <person name="Imarazene B."/>
            <person name="Zahm M."/>
            <person name="Klopp C."/>
            <person name="Cabau C."/>
            <person name="Beille S."/>
            <person name="Jouanno E."/>
            <person name="Castinel A."/>
            <person name="Lluch J."/>
            <person name="Gil L."/>
            <person name="Kuchtly C."/>
            <person name="Lopez Roques C."/>
            <person name="Donnadieu C."/>
            <person name="Parrinello H."/>
            <person name="Journot L."/>
            <person name="Du K."/>
            <person name="Schartl M."/>
            <person name="Retaux S."/>
            <person name="Guiguen Y."/>
        </authorList>
    </citation>
    <scope>NUCLEOTIDE SEQUENCE [LARGE SCALE GENOMIC DNA]</scope>
    <source>
        <strain evidence="14">Pach_M1</strain>
        <tissue evidence="14">Testis</tissue>
    </source>
</reference>
<keyword evidence="2 11" id="KW-1003">Cell membrane</keyword>
<feature type="domain" description="G-protein coupled receptors family 1 profile" evidence="13">
    <location>
        <begin position="23"/>
        <end position="277"/>
    </location>
</feature>
<comment type="subcellular location">
    <subcellularLocation>
        <location evidence="1 11">Cell membrane</location>
        <topology evidence="1 11">Multi-pass membrane protein</topology>
    </subcellularLocation>
</comment>
<dbReference type="PRINTS" id="PR00237">
    <property type="entry name" value="GPCRRHODOPSN"/>
</dbReference>
<dbReference type="GO" id="GO:0005886">
    <property type="term" value="C:plasma membrane"/>
    <property type="evidence" value="ECO:0007669"/>
    <property type="project" value="UniProtKB-SubCell"/>
</dbReference>
<dbReference type="Gene3D" id="1.20.1070.10">
    <property type="entry name" value="Rhodopsin 7-helix transmembrane proteins"/>
    <property type="match status" value="1"/>
</dbReference>
<organism evidence="15 16">
    <name type="scientific">Astyanax mexicanus</name>
    <name type="common">Blind cave fish</name>
    <name type="synonym">Astyanax fasciatus mexicanus</name>
    <dbReference type="NCBI Taxonomy" id="7994"/>
    <lineage>
        <taxon>Eukaryota</taxon>
        <taxon>Metazoa</taxon>
        <taxon>Chordata</taxon>
        <taxon>Craniata</taxon>
        <taxon>Vertebrata</taxon>
        <taxon>Euteleostomi</taxon>
        <taxon>Actinopterygii</taxon>
        <taxon>Neopterygii</taxon>
        <taxon>Teleostei</taxon>
        <taxon>Ostariophysi</taxon>
        <taxon>Characiformes</taxon>
        <taxon>Characoidei</taxon>
        <taxon>Acestrorhamphidae</taxon>
        <taxon>Acestrorhamphinae</taxon>
        <taxon>Astyanax</taxon>
    </lineage>
</organism>
<dbReference type="PANTHER" id="PTHR24246">
    <property type="entry name" value="OLFACTORY RECEPTOR AND ADENOSINE RECEPTOR"/>
    <property type="match status" value="1"/>
</dbReference>
<dbReference type="PROSITE" id="PS00237">
    <property type="entry name" value="G_PROTEIN_RECEP_F1_1"/>
    <property type="match status" value="1"/>
</dbReference>
<keyword evidence="8 11" id="KW-0675">Receptor</keyword>
<evidence type="ECO:0000313" key="17">
    <source>
        <dbReference type="Proteomes" id="UP000752171"/>
    </source>
</evidence>
<evidence type="ECO:0000313" key="16">
    <source>
        <dbReference type="Proteomes" id="UP000694621"/>
    </source>
</evidence>
<evidence type="ECO:0000256" key="5">
    <source>
        <dbReference type="ARBA" id="ARBA00023040"/>
    </source>
</evidence>
<dbReference type="GO" id="GO:0001609">
    <property type="term" value="F:G protein-coupled adenosine receptor activity"/>
    <property type="evidence" value="ECO:0007669"/>
    <property type="project" value="UniProtKB-UniRule"/>
</dbReference>
<keyword evidence="4 11" id="KW-1133">Transmembrane helix</keyword>
<gene>
    <name evidence="14" type="primary">ADORA1</name>
    <name evidence="14" type="ORF">AMEX_G6900</name>
</gene>
<dbReference type="Proteomes" id="UP000752171">
    <property type="component" value="Unassembled WGS sequence"/>
</dbReference>
<dbReference type="RefSeq" id="XP_007241109.2">
    <property type="nucleotide sequence ID" value="XM_007241047.3"/>
</dbReference>
<dbReference type="OrthoDB" id="9445642at2759"/>
<evidence type="ECO:0000256" key="12">
    <source>
        <dbReference type="SAM" id="MobiDB-lite"/>
    </source>
</evidence>
<feature type="transmembrane region" description="Helical" evidence="11">
    <location>
        <begin position="73"/>
        <end position="100"/>
    </location>
</feature>
<keyword evidence="9 11" id="KW-0325">Glycoprotein</keyword>
<feature type="transmembrane region" description="Helical" evidence="11">
    <location>
        <begin position="121"/>
        <end position="143"/>
    </location>
</feature>
<proteinExistence type="inferred from homology"/>
<feature type="transmembrane region" description="Helical" evidence="11">
    <location>
        <begin position="172"/>
        <end position="197"/>
    </location>
</feature>
<evidence type="ECO:0000256" key="10">
    <source>
        <dbReference type="ARBA" id="ARBA00023224"/>
    </source>
</evidence>
<keyword evidence="7 11" id="KW-1015">Disulfide bond</keyword>
<feature type="transmembrane region" description="Helical" evidence="11">
    <location>
        <begin position="6"/>
        <end position="32"/>
    </location>
</feature>
<accession>A0A8B9JN27</accession>
<evidence type="ECO:0000313" key="15">
    <source>
        <dbReference type="Ensembl" id="ENSAMXP00005023622.1"/>
    </source>
</evidence>
<dbReference type="SMART" id="SM01381">
    <property type="entry name" value="7TM_GPCR_Srsx"/>
    <property type="match status" value="1"/>
</dbReference>
<evidence type="ECO:0000256" key="7">
    <source>
        <dbReference type="ARBA" id="ARBA00023157"/>
    </source>
</evidence>
<keyword evidence="6 11" id="KW-0472">Membrane</keyword>
<dbReference type="EMBL" id="JAICCE010000005">
    <property type="protein sequence ID" value="KAG9276924.1"/>
    <property type="molecule type" value="Genomic_DNA"/>
</dbReference>
<reference evidence="15" key="2">
    <citation type="submission" date="2025-05" db="UniProtKB">
        <authorList>
            <consortium name="Ensembl"/>
        </authorList>
    </citation>
    <scope>IDENTIFICATION</scope>
</reference>
<evidence type="ECO:0000313" key="14">
    <source>
        <dbReference type="EMBL" id="KAG9276924.1"/>
    </source>
</evidence>
<dbReference type="Ensembl" id="ENSAMXT00005026103.1">
    <property type="protein sequence ID" value="ENSAMXP00005023622.1"/>
    <property type="gene ID" value="ENSAMXG00005012129.1"/>
</dbReference>
<dbReference type="PANTHER" id="PTHR24246:SF54">
    <property type="entry name" value="ADENOSINE RECEPTOR A1-RELATED"/>
    <property type="match status" value="1"/>
</dbReference>
<dbReference type="Proteomes" id="UP000694621">
    <property type="component" value="Unplaced"/>
</dbReference>
<keyword evidence="10 11" id="KW-0807">Transducer</keyword>